<evidence type="ECO:0000313" key="2">
    <source>
        <dbReference type="Proteomes" id="UP000821845"/>
    </source>
</evidence>
<keyword evidence="2" id="KW-1185">Reference proteome</keyword>
<proteinExistence type="predicted"/>
<organism evidence="1 2">
    <name type="scientific">Hyalomma asiaticum</name>
    <name type="common">Tick</name>
    <dbReference type="NCBI Taxonomy" id="266040"/>
    <lineage>
        <taxon>Eukaryota</taxon>
        <taxon>Metazoa</taxon>
        <taxon>Ecdysozoa</taxon>
        <taxon>Arthropoda</taxon>
        <taxon>Chelicerata</taxon>
        <taxon>Arachnida</taxon>
        <taxon>Acari</taxon>
        <taxon>Parasitiformes</taxon>
        <taxon>Ixodida</taxon>
        <taxon>Ixodoidea</taxon>
        <taxon>Ixodidae</taxon>
        <taxon>Hyalomminae</taxon>
        <taxon>Hyalomma</taxon>
    </lineage>
</organism>
<evidence type="ECO:0000313" key="1">
    <source>
        <dbReference type="EMBL" id="KAH6931096.1"/>
    </source>
</evidence>
<name>A0ACB7S814_HYAAI</name>
<comment type="caution">
    <text evidence="1">The sequence shown here is derived from an EMBL/GenBank/DDBJ whole genome shotgun (WGS) entry which is preliminary data.</text>
</comment>
<protein>
    <submittedName>
        <fullName evidence="1">Uncharacterized protein</fullName>
    </submittedName>
</protein>
<reference evidence="1" key="1">
    <citation type="submission" date="2020-05" db="EMBL/GenBank/DDBJ databases">
        <title>Large-scale comparative analyses of tick genomes elucidate their genetic diversity and vector capacities.</title>
        <authorList>
            <person name="Jia N."/>
            <person name="Wang J."/>
            <person name="Shi W."/>
            <person name="Du L."/>
            <person name="Sun Y."/>
            <person name="Zhan W."/>
            <person name="Jiang J."/>
            <person name="Wang Q."/>
            <person name="Zhang B."/>
            <person name="Ji P."/>
            <person name="Sakyi L.B."/>
            <person name="Cui X."/>
            <person name="Yuan T."/>
            <person name="Jiang B."/>
            <person name="Yang W."/>
            <person name="Lam T.T.-Y."/>
            <person name="Chang Q."/>
            <person name="Ding S."/>
            <person name="Wang X."/>
            <person name="Zhu J."/>
            <person name="Ruan X."/>
            <person name="Zhao L."/>
            <person name="Wei J."/>
            <person name="Que T."/>
            <person name="Du C."/>
            <person name="Cheng J."/>
            <person name="Dai P."/>
            <person name="Han X."/>
            <person name="Huang E."/>
            <person name="Gao Y."/>
            <person name="Liu J."/>
            <person name="Shao H."/>
            <person name="Ye R."/>
            <person name="Li L."/>
            <person name="Wei W."/>
            <person name="Wang X."/>
            <person name="Wang C."/>
            <person name="Yang T."/>
            <person name="Huo Q."/>
            <person name="Li W."/>
            <person name="Guo W."/>
            <person name="Chen H."/>
            <person name="Zhou L."/>
            <person name="Ni X."/>
            <person name="Tian J."/>
            <person name="Zhou Y."/>
            <person name="Sheng Y."/>
            <person name="Liu T."/>
            <person name="Pan Y."/>
            <person name="Xia L."/>
            <person name="Li J."/>
            <person name="Zhao F."/>
            <person name="Cao W."/>
        </authorList>
    </citation>
    <scope>NUCLEOTIDE SEQUENCE</scope>
    <source>
        <strain evidence="1">Hyas-2018</strain>
    </source>
</reference>
<sequence>MRGESFLEDAHLLVAAVVGDRMRACENSRRAPFVLLVGEGGWARRELGSVALMDHLLFVAACAQASQARTPSGMNSAAVRKKADATMRHRREPLGRGTGERHYLPRIGRAAMHAKRHCRLRSVEGAEKRCSLLSGWPLEP</sequence>
<dbReference type="Proteomes" id="UP000821845">
    <property type="component" value="Chromosome 5"/>
</dbReference>
<gene>
    <name evidence="1" type="ORF">HPB50_022206</name>
</gene>
<accession>A0ACB7S814</accession>
<dbReference type="EMBL" id="CM023485">
    <property type="protein sequence ID" value="KAH6931096.1"/>
    <property type="molecule type" value="Genomic_DNA"/>
</dbReference>